<evidence type="ECO:0000256" key="1">
    <source>
        <dbReference type="SAM" id="SignalP"/>
    </source>
</evidence>
<feature type="signal peptide" evidence="1">
    <location>
        <begin position="1"/>
        <end position="30"/>
    </location>
</feature>
<keyword evidence="1" id="KW-0732">Signal</keyword>
<dbReference type="EMBL" id="QNRR01000014">
    <property type="protein sequence ID" value="RBP37305.1"/>
    <property type="molecule type" value="Genomic_DNA"/>
</dbReference>
<dbReference type="SUPFAM" id="SSF101898">
    <property type="entry name" value="NHL repeat"/>
    <property type="match status" value="1"/>
</dbReference>
<dbReference type="AlphaFoldDB" id="A0A366H728"/>
<reference evidence="2 3" key="1">
    <citation type="submission" date="2018-06" db="EMBL/GenBank/DDBJ databases">
        <title>Genomic Encyclopedia of Type Strains, Phase IV (KMG-IV): sequencing the most valuable type-strain genomes for metagenomic binning, comparative biology and taxonomic classification.</title>
        <authorList>
            <person name="Goeker M."/>
        </authorList>
    </citation>
    <scope>NUCLEOTIDE SEQUENCE [LARGE SCALE GENOMIC DNA]</scope>
    <source>
        <strain evidence="2 3">DSM 25532</strain>
    </source>
</reference>
<keyword evidence="3" id="KW-1185">Reference proteome</keyword>
<organism evidence="2 3">
    <name type="scientific">Roseimicrobium gellanilyticum</name>
    <dbReference type="NCBI Taxonomy" id="748857"/>
    <lineage>
        <taxon>Bacteria</taxon>
        <taxon>Pseudomonadati</taxon>
        <taxon>Verrucomicrobiota</taxon>
        <taxon>Verrucomicrobiia</taxon>
        <taxon>Verrucomicrobiales</taxon>
        <taxon>Verrucomicrobiaceae</taxon>
        <taxon>Roseimicrobium</taxon>
    </lineage>
</organism>
<accession>A0A366H728</accession>
<feature type="chain" id="PRO_5016776453" evidence="1">
    <location>
        <begin position="31"/>
        <end position="274"/>
    </location>
</feature>
<dbReference type="Proteomes" id="UP000253426">
    <property type="component" value="Unassembled WGS sequence"/>
</dbReference>
<evidence type="ECO:0000313" key="3">
    <source>
        <dbReference type="Proteomes" id="UP000253426"/>
    </source>
</evidence>
<name>A0A366H728_9BACT</name>
<evidence type="ECO:0000313" key="2">
    <source>
        <dbReference type="EMBL" id="RBP37305.1"/>
    </source>
</evidence>
<gene>
    <name evidence="2" type="ORF">DES53_11443</name>
</gene>
<comment type="caution">
    <text evidence="2">The sequence shown here is derived from an EMBL/GenBank/DDBJ whole genome shotgun (WGS) entry which is preliminary data.</text>
</comment>
<sequence>MVRFFMPMISLHRARLVASAITVCVTASFAAPPPSAFREAACEDSYTRHVQGICTNEKDAIYWSWTESLVKTDLDGHILKSVPAPDHQGDLCHHDGKVYVAVNLGKFNQPAGKADSWVFVYDGDTLAELARHPVQEAVHGAGGMTWKDGHFFIVGGLPPDGKENYVYEYDEKFTFVKRHVLDSGYTLMGIQTVEYTKGAWWFGCYGKPPVLLRADEDFKVTGRWEINAAVGLTALPDGRFLMAENKVDKDKKNTARVRLVRADAEKGLVAVPAP</sequence>
<protein>
    <submittedName>
        <fullName evidence="2">Uncharacterized protein</fullName>
    </submittedName>
</protein>
<proteinExistence type="predicted"/>